<evidence type="ECO:0008006" key="4">
    <source>
        <dbReference type="Google" id="ProtNLM"/>
    </source>
</evidence>
<accession>A0A150H576</accession>
<gene>
    <name evidence="2" type="ORF">Bravens_02024</name>
</gene>
<name>A0A150H576_9MICO</name>
<keyword evidence="1" id="KW-0812">Transmembrane</keyword>
<evidence type="ECO:0000256" key="1">
    <source>
        <dbReference type="SAM" id="Phobius"/>
    </source>
</evidence>
<evidence type="ECO:0000313" key="2">
    <source>
        <dbReference type="EMBL" id="KXZ57194.1"/>
    </source>
</evidence>
<comment type="caution">
    <text evidence="2">The sequence shown here is derived from an EMBL/GenBank/DDBJ whole genome shotgun (WGS) entry which is preliminary data.</text>
</comment>
<dbReference type="AlphaFoldDB" id="A0A150H576"/>
<proteinExistence type="predicted"/>
<dbReference type="RefSeq" id="WP_157452752.1">
    <property type="nucleotide sequence ID" value="NZ_LQQC01000013.1"/>
</dbReference>
<keyword evidence="3" id="KW-1185">Reference proteome</keyword>
<protein>
    <recommendedName>
        <fullName evidence="4">PH domain-containing protein</fullName>
    </recommendedName>
</protein>
<feature type="transmembrane region" description="Helical" evidence="1">
    <location>
        <begin position="46"/>
        <end position="65"/>
    </location>
</feature>
<keyword evidence="1" id="KW-0472">Membrane</keyword>
<keyword evidence="1" id="KW-1133">Transmembrane helix</keyword>
<feature type="transmembrane region" description="Helical" evidence="1">
    <location>
        <begin position="21"/>
        <end position="40"/>
    </location>
</feature>
<dbReference type="Proteomes" id="UP000243589">
    <property type="component" value="Unassembled WGS sequence"/>
</dbReference>
<dbReference type="EMBL" id="LQQC01000013">
    <property type="protein sequence ID" value="KXZ57194.1"/>
    <property type="molecule type" value="Genomic_DNA"/>
</dbReference>
<dbReference type="PATRIC" id="fig|479117.4.peg.2009"/>
<organism evidence="2 3">
    <name type="scientific">Brevibacterium ravenspurgense</name>
    <dbReference type="NCBI Taxonomy" id="479117"/>
    <lineage>
        <taxon>Bacteria</taxon>
        <taxon>Bacillati</taxon>
        <taxon>Actinomycetota</taxon>
        <taxon>Actinomycetes</taxon>
        <taxon>Micrococcales</taxon>
        <taxon>Brevibacteriaceae</taxon>
        <taxon>Brevibacterium</taxon>
    </lineage>
</organism>
<reference evidence="2 3" key="1">
    <citation type="submission" date="2016-01" db="EMBL/GenBank/DDBJ databases">
        <title>Use of Whole Genome Sequencing to ascertain that Brevibacterium massiliense (Roux, Raoult 2009) is a later heterotypic synonym of Brevibacterium ravenspurgense (Mages 2008).</title>
        <authorList>
            <person name="Bernier A.-M."/>
            <person name="Burdz T."/>
            <person name="Huynh C."/>
            <person name="Pachecho A.L."/>
            <person name="Wiebe D."/>
            <person name="Bonner C."/>
            <person name="Bernard K."/>
        </authorList>
    </citation>
    <scope>NUCLEOTIDE SEQUENCE [LARGE SCALE GENOMIC DNA]</scope>
    <source>
        <strain evidence="2 3">CCUG56047</strain>
    </source>
</reference>
<feature type="transmembrane region" description="Helical" evidence="1">
    <location>
        <begin position="165"/>
        <end position="186"/>
    </location>
</feature>
<sequence>MPGKTTGDAVGDDVYRSKLSVVTAGALILAAGIFLLDALLRGTPALWLIAGSALLAVCVAAWEFIYKPCLRLRQEDLVLRGPVREITVPYAAVRDVQVRAVVTVTTDDRSYSAWAGPERNRRFAGDDAAHDAATLIRSRAADARGGAEATGGAASDDSDGVRVRFLWVPWAVCAGLATVSVVAAQVL</sequence>
<evidence type="ECO:0000313" key="3">
    <source>
        <dbReference type="Proteomes" id="UP000243589"/>
    </source>
</evidence>